<gene>
    <name evidence="1" type="ORF">TFUB20_00799</name>
</gene>
<evidence type="ECO:0008006" key="3">
    <source>
        <dbReference type="Google" id="ProtNLM"/>
    </source>
</evidence>
<sequence length="259" mass="30758">MKMKQFLLSLTLLSMTCSCVYYDESRRRTHPGRVAFDYTYNVLEKYATMLEYVYRFNEYYSQTDLAKRDSVDKLYFNNVKILRGEEENTWTLRHLSEDKMHMSVRTNGHNLNAPGTWTVRDLSSSSAKQRIIYEFEIKNEDRNTWSVARHNNRDREFEYSCSWKIHFGKGALRKIEGEGTLLSIQSPKLQLDYTIEVPLRIEKTRGEAGFMDGIIKILATDIREKRTEETKACITSHDNVEIRYLNSREHWIYNGRLRF</sequence>
<dbReference type="Proteomes" id="UP000182057">
    <property type="component" value="Unassembled WGS sequence"/>
</dbReference>
<reference evidence="1 2" key="1">
    <citation type="submission" date="2016-09" db="EMBL/GenBank/DDBJ databases">
        <authorList>
            <person name="Capua I."/>
            <person name="De Benedictis P."/>
            <person name="Joannis T."/>
            <person name="Lombin L.H."/>
            <person name="Cattoli G."/>
        </authorList>
    </citation>
    <scope>NUCLEOTIDE SEQUENCE [LARGE SCALE GENOMIC DNA]</scope>
    <source>
        <strain evidence="1 2">UB20</strain>
    </source>
</reference>
<name>A0A1D3UHT3_TANFO</name>
<dbReference type="PROSITE" id="PS51257">
    <property type="entry name" value="PROKAR_LIPOPROTEIN"/>
    <property type="match status" value="1"/>
</dbReference>
<dbReference type="OrthoDB" id="1097876at2"/>
<evidence type="ECO:0000313" key="1">
    <source>
        <dbReference type="EMBL" id="SCQ19710.1"/>
    </source>
</evidence>
<dbReference type="RefSeq" id="WP_141728959.1">
    <property type="nucleotide sequence ID" value="NZ_FMMM01000026.1"/>
</dbReference>
<protein>
    <recommendedName>
        <fullName evidence="3">Lipoprotein</fullName>
    </recommendedName>
</protein>
<dbReference type="AlphaFoldDB" id="A0A1D3UHT3"/>
<accession>A0A1D3UHT3</accession>
<evidence type="ECO:0000313" key="2">
    <source>
        <dbReference type="Proteomes" id="UP000182057"/>
    </source>
</evidence>
<proteinExistence type="predicted"/>
<organism evidence="1 2">
    <name type="scientific">Tannerella forsythia</name>
    <name type="common">Bacteroides forsythus</name>
    <dbReference type="NCBI Taxonomy" id="28112"/>
    <lineage>
        <taxon>Bacteria</taxon>
        <taxon>Pseudomonadati</taxon>
        <taxon>Bacteroidota</taxon>
        <taxon>Bacteroidia</taxon>
        <taxon>Bacteroidales</taxon>
        <taxon>Tannerellaceae</taxon>
        <taxon>Tannerella</taxon>
    </lineage>
</organism>
<dbReference type="EMBL" id="FMMM01000026">
    <property type="protein sequence ID" value="SCQ19710.1"/>
    <property type="molecule type" value="Genomic_DNA"/>
</dbReference>